<keyword evidence="3" id="KW-1185">Reference proteome</keyword>
<evidence type="ECO:0000313" key="2">
    <source>
        <dbReference type="EMBL" id="NXX72152.1"/>
    </source>
</evidence>
<evidence type="ECO:0000259" key="1">
    <source>
        <dbReference type="SMART" id="SM00394"/>
    </source>
</evidence>
<dbReference type="InterPro" id="IPR003117">
    <property type="entry name" value="cAMP_dep_PK_reg_su_I/II_a/b"/>
</dbReference>
<dbReference type="EMBL" id="WBNQ01290253">
    <property type="protein sequence ID" value="NXX72152.1"/>
    <property type="molecule type" value="Genomic_DNA"/>
</dbReference>
<dbReference type="InterPro" id="IPR047579">
    <property type="entry name" value="DD_CABYR_SP17"/>
</dbReference>
<feature type="non-terminal residue" evidence="2">
    <location>
        <position position="1"/>
    </location>
</feature>
<organism evidence="2 3">
    <name type="scientific">Spizella passerina</name>
    <name type="common">Chipping sparrow</name>
    <dbReference type="NCBI Taxonomy" id="40210"/>
    <lineage>
        <taxon>Eukaryota</taxon>
        <taxon>Metazoa</taxon>
        <taxon>Chordata</taxon>
        <taxon>Craniata</taxon>
        <taxon>Vertebrata</taxon>
        <taxon>Euteleostomi</taxon>
        <taxon>Archelosauria</taxon>
        <taxon>Archosauria</taxon>
        <taxon>Dinosauria</taxon>
        <taxon>Saurischia</taxon>
        <taxon>Theropoda</taxon>
        <taxon>Coelurosauria</taxon>
        <taxon>Aves</taxon>
        <taxon>Neognathae</taxon>
        <taxon>Neoaves</taxon>
        <taxon>Telluraves</taxon>
        <taxon>Australaves</taxon>
        <taxon>Passeriformes</taxon>
        <taxon>Passerellidae</taxon>
        <taxon>Spizella</taxon>
    </lineage>
</organism>
<comment type="caution">
    <text evidence="2">The sequence shown here is derived from an EMBL/GenBank/DDBJ whole genome shotgun (WGS) entry which is preliminary data.</text>
</comment>
<reference evidence="2" key="1">
    <citation type="submission" date="2020-02" db="EMBL/GenBank/DDBJ databases">
        <title>Bird 10,000 Genomes (B10K) Project - Family phase.</title>
        <authorList>
            <person name="Zhang G."/>
        </authorList>
    </citation>
    <scope>NUCLEOTIDE SEQUENCE</scope>
    <source>
        <strain evidence="2">B10K-DU-023-52</strain>
        <tissue evidence="2">Mixed tissue sample</tissue>
    </source>
</reference>
<gene>
    <name evidence="2" type="primary">Spa17_1</name>
    <name evidence="2" type="ORF">SPIPAS_R09802</name>
</gene>
<dbReference type="CDD" id="cd12100">
    <property type="entry name" value="DD_CABYR_SP17"/>
    <property type="match status" value="1"/>
</dbReference>
<accession>A0A852K2I0</accession>
<dbReference type="Gene3D" id="1.20.890.10">
    <property type="entry name" value="cAMP-dependent protein kinase regulatory subunit, dimerization-anchoring domain"/>
    <property type="match status" value="1"/>
</dbReference>
<dbReference type="PANTHER" id="PTHR10699:SF11">
    <property type="entry name" value="IGLOO, ISOFORM A"/>
    <property type="match status" value="1"/>
</dbReference>
<dbReference type="GO" id="GO:0005516">
    <property type="term" value="F:calmodulin binding"/>
    <property type="evidence" value="ECO:0007669"/>
    <property type="project" value="TreeGrafter"/>
</dbReference>
<evidence type="ECO:0000313" key="3">
    <source>
        <dbReference type="Proteomes" id="UP000618746"/>
    </source>
</evidence>
<dbReference type="AlphaFoldDB" id="A0A852K2I0"/>
<name>A0A852K2I0_SPIPA</name>
<feature type="domain" description="RIIa" evidence="1">
    <location>
        <begin position="14"/>
        <end position="51"/>
    </location>
</feature>
<dbReference type="Proteomes" id="UP000618746">
    <property type="component" value="Unassembled WGS sequence"/>
</dbReference>
<dbReference type="Pfam" id="PF02197">
    <property type="entry name" value="RIIa"/>
    <property type="match status" value="1"/>
</dbReference>
<sequence>MSIAAANTSMRVPAGFRNLLEGLAREALREQPTDVVAFAAQYFQKLLESRE</sequence>
<dbReference type="SUPFAM" id="SSF47391">
    <property type="entry name" value="Dimerization-anchoring domain of cAMP-dependent PK regulatory subunit"/>
    <property type="match status" value="1"/>
</dbReference>
<protein>
    <submittedName>
        <fullName evidence="2">SP17 protein</fullName>
    </submittedName>
</protein>
<proteinExistence type="predicted"/>
<dbReference type="SMART" id="SM00394">
    <property type="entry name" value="RIIa"/>
    <property type="match status" value="1"/>
</dbReference>
<dbReference type="PANTHER" id="PTHR10699">
    <property type="entry name" value="NEUROMODULIN"/>
    <property type="match status" value="1"/>
</dbReference>
<dbReference type="OrthoDB" id="252964at2759"/>
<feature type="non-terminal residue" evidence="2">
    <location>
        <position position="51"/>
    </location>
</feature>